<dbReference type="PANTHER" id="PTHR34282">
    <property type="entry name" value="OS01G0228800 PROTEIN-RELATED"/>
    <property type="match status" value="1"/>
</dbReference>
<dbReference type="InterPro" id="IPR032795">
    <property type="entry name" value="DUF3741-assoc"/>
</dbReference>
<evidence type="ECO:0000313" key="4">
    <source>
        <dbReference type="EMBL" id="KAK7824517.1"/>
    </source>
</evidence>
<feature type="compositionally biased region" description="Basic and acidic residues" evidence="1">
    <location>
        <begin position="468"/>
        <end position="487"/>
    </location>
</feature>
<protein>
    <recommendedName>
        <fullName evidence="6">DUF4378 domain-containing protein</fullName>
    </recommendedName>
</protein>
<keyword evidence="5" id="KW-1185">Reference proteome</keyword>
<feature type="region of interest" description="Disordered" evidence="1">
    <location>
        <begin position="60"/>
        <end position="81"/>
    </location>
</feature>
<dbReference type="EMBL" id="PKMF04000599">
    <property type="protein sequence ID" value="KAK7824517.1"/>
    <property type="molecule type" value="Genomic_DNA"/>
</dbReference>
<name>A0AAW0JD75_QUESU</name>
<evidence type="ECO:0000259" key="2">
    <source>
        <dbReference type="Pfam" id="PF14309"/>
    </source>
</evidence>
<dbReference type="Pfam" id="PF14383">
    <property type="entry name" value="VARLMGL"/>
    <property type="match status" value="1"/>
</dbReference>
<dbReference type="Proteomes" id="UP000237347">
    <property type="component" value="Unassembled WGS sequence"/>
</dbReference>
<evidence type="ECO:0000256" key="1">
    <source>
        <dbReference type="SAM" id="MobiDB-lite"/>
    </source>
</evidence>
<organism evidence="4 5">
    <name type="scientific">Quercus suber</name>
    <name type="common">Cork oak</name>
    <dbReference type="NCBI Taxonomy" id="58331"/>
    <lineage>
        <taxon>Eukaryota</taxon>
        <taxon>Viridiplantae</taxon>
        <taxon>Streptophyta</taxon>
        <taxon>Embryophyta</taxon>
        <taxon>Tracheophyta</taxon>
        <taxon>Spermatophyta</taxon>
        <taxon>Magnoliopsida</taxon>
        <taxon>eudicotyledons</taxon>
        <taxon>Gunneridae</taxon>
        <taxon>Pentapetalae</taxon>
        <taxon>rosids</taxon>
        <taxon>fabids</taxon>
        <taxon>Fagales</taxon>
        <taxon>Fagaceae</taxon>
        <taxon>Quercus</taxon>
    </lineage>
</organism>
<sequence>ALAPKVNAPTLLLSCPVDLKSIQPHFQNIPQDGLRSVVCRPFVTCDDPKGVVNCKTIKKSRTGSQQMDHKNESQRTRKNSNTAMAYYTEREDMVSKGFTEEVHSQSSFQVMEVSRGAQKLNQMIDSWSKGVIFDGQSKDIAQDLLKGALDLQESLVRKKPHEKSESRRIDEMEIRRTNSSPIGDRNCSMGFQKPRISTDGSSRNHIEELKKVIRDSLAKQNLLSNLTTQETGYLHQRDLNSASEIPSASSNQSLNIDAYDFDSPDSSSLSPKAPQKKKKGPNLIAKLMGLEDLPSKTSQNTLQKHLERERISNQRRPIFDTDMPKGRKPQSIVQRVNPERKTLKEILDTLQFKGLLRSNSIKELKPQSNHSNDSHSKQRVIDETPPIVLIKPFRAPCLMDQLHTAVLREEKSFNTKRMLRKLTVKRELSFNTHKEGALSSKKMHSKMEVEEEETPIKTLSIEEVTREHKEVVRKPEGKEVKPREKVSHKLKAPVPLDHRLQTKEAIVKKLKADRFQNNASASRKLLKMENKKGKIVSRCKDQATVTSTKPRKPGNGSNSCLVNNQISRQPSTTQNTSSKHATKTISSSDQKKNQMKKKKPVRELTAIKSVMKLLYIENFGSKEDDMSINFKSEICSPLIRIDTTLVDQFPVDEEKDASEYNIGEHCSNSQSSLSDVTPVSPKHEMDDKTVEKSYNYILHSRTDIKSFKSGNNLKDFLLSSPSFLNHAEELFDLDVCTPAILLTSCTSDFIEANVRLSLECANELIERKSLRGSQTVHPLLLTQGGNLRVCTSVDKLLEEVCSVVESLRRYGKFGSELLPQDSLYSMLERDISCNGIENGIWDFSWRYEFSADDAEQVVTEIEKLVFCELIEEVLT</sequence>
<feature type="compositionally biased region" description="Polar residues" evidence="1">
    <location>
        <begin position="555"/>
        <end position="588"/>
    </location>
</feature>
<feature type="region of interest" description="Disordered" evidence="1">
    <location>
        <begin position="521"/>
        <end position="601"/>
    </location>
</feature>
<evidence type="ECO:0000313" key="5">
    <source>
        <dbReference type="Proteomes" id="UP000237347"/>
    </source>
</evidence>
<dbReference type="Pfam" id="PF14309">
    <property type="entry name" value="DUF4378"/>
    <property type="match status" value="1"/>
</dbReference>
<evidence type="ECO:0000259" key="3">
    <source>
        <dbReference type="Pfam" id="PF14383"/>
    </source>
</evidence>
<proteinExistence type="predicted"/>
<feature type="region of interest" description="Disordered" evidence="1">
    <location>
        <begin position="468"/>
        <end position="488"/>
    </location>
</feature>
<feature type="domain" description="DUF4378" evidence="2">
    <location>
        <begin position="758"/>
        <end position="872"/>
    </location>
</feature>
<feature type="region of interest" description="Disordered" evidence="1">
    <location>
        <begin position="178"/>
        <end position="203"/>
    </location>
</feature>
<feature type="domain" description="DUF3741" evidence="3">
    <location>
        <begin position="279"/>
        <end position="298"/>
    </location>
</feature>
<gene>
    <name evidence="4" type="ORF">CFP56_034276</name>
</gene>
<feature type="region of interest" description="Disordered" evidence="1">
    <location>
        <begin position="663"/>
        <end position="685"/>
    </location>
</feature>
<reference evidence="4 5" key="1">
    <citation type="journal article" date="2018" name="Sci. Data">
        <title>The draft genome sequence of cork oak.</title>
        <authorList>
            <person name="Ramos A.M."/>
            <person name="Usie A."/>
            <person name="Barbosa P."/>
            <person name="Barros P.M."/>
            <person name="Capote T."/>
            <person name="Chaves I."/>
            <person name="Simoes F."/>
            <person name="Abreu I."/>
            <person name="Carrasquinho I."/>
            <person name="Faro C."/>
            <person name="Guimaraes J.B."/>
            <person name="Mendonca D."/>
            <person name="Nobrega F."/>
            <person name="Rodrigues L."/>
            <person name="Saibo N.J.M."/>
            <person name="Varela M.C."/>
            <person name="Egas C."/>
            <person name="Matos J."/>
            <person name="Miguel C.M."/>
            <person name="Oliveira M.M."/>
            <person name="Ricardo C.P."/>
            <person name="Goncalves S."/>
        </authorList>
    </citation>
    <scope>NUCLEOTIDE SEQUENCE [LARGE SCALE GENOMIC DNA]</scope>
    <source>
        <strain evidence="5">cv. HL8</strain>
    </source>
</reference>
<accession>A0AAW0JD75</accession>
<feature type="region of interest" description="Disordered" evidence="1">
    <location>
        <begin position="435"/>
        <end position="455"/>
    </location>
</feature>
<comment type="caution">
    <text evidence="4">The sequence shown here is derived from an EMBL/GenBank/DDBJ whole genome shotgun (WGS) entry which is preliminary data.</text>
</comment>
<dbReference type="PANTHER" id="PTHR34282:SF2">
    <property type="entry name" value="DUF3741 DOMAIN-CONTAINING PROTEIN"/>
    <property type="match status" value="1"/>
</dbReference>
<feature type="non-terminal residue" evidence="4">
    <location>
        <position position="1"/>
    </location>
</feature>
<evidence type="ECO:0008006" key="6">
    <source>
        <dbReference type="Google" id="ProtNLM"/>
    </source>
</evidence>
<feature type="compositionally biased region" description="Polar residues" evidence="1">
    <location>
        <begin position="666"/>
        <end position="677"/>
    </location>
</feature>
<feature type="region of interest" description="Disordered" evidence="1">
    <location>
        <begin position="243"/>
        <end position="281"/>
    </location>
</feature>
<dbReference type="AlphaFoldDB" id="A0AAW0JD75"/>
<feature type="compositionally biased region" description="Polar residues" evidence="1">
    <location>
        <begin position="243"/>
        <end position="255"/>
    </location>
</feature>
<dbReference type="InterPro" id="IPR025486">
    <property type="entry name" value="DUF4378"/>
</dbReference>